<feature type="transmembrane region" description="Helical" evidence="8">
    <location>
        <begin position="1083"/>
        <end position="1104"/>
    </location>
</feature>
<feature type="transmembrane region" description="Helical" evidence="8">
    <location>
        <begin position="1010"/>
        <end position="1031"/>
    </location>
</feature>
<feature type="transmembrane region" description="Helical" evidence="8">
    <location>
        <begin position="448"/>
        <end position="469"/>
    </location>
</feature>
<comment type="similarity">
    <text evidence="6">Belongs to the sodium:neurotransmitter symporter (SNF) (TC 2.A.22) family.</text>
</comment>
<dbReference type="InterPro" id="IPR000175">
    <property type="entry name" value="Na/ntran_symport"/>
</dbReference>
<feature type="transmembrane region" description="Helical" evidence="8">
    <location>
        <begin position="523"/>
        <end position="546"/>
    </location>
</feature>
<evidence type="ECO:0000256" key="1">
    <source>
        <dbReference type="ARBA" id="ARBA00004141"/>
    </source>
</evidence>
<dbReference type="PRINTS" id="PR00176">
    <property type="entry name" value="NANEUSMPORT"/>
</dbReference>
<keyword evidence="3 6" id="KW-0812">Transmembrane</keyword>
<evidence type="ECO:0000256" key="6">
    <source>
        <dbReference type="RuleBase" id="RU003732"/>
    </source>
</evidence>
<feature type="region of interest" description="Disordered" evidence="7">
    <location>
        <begin position="20"/>
        <end position="39"/>
    </location>
</feature>
<feature type="transmembrane region" description="Helical" evidence="8">
    <location>
        <begin position="89"/>
        <end position="110"/>
    </location>
</feature>
<evidence type="ECO:0000256" key="2">
    <source>
        <dbReference type="ARBA" id="ARBA00022448"/>
    </source>
</evidence>
<feature type="transmembrane region" description="Helical" evidence="8">
    <location>
        <begin position="733"/>
        <end position="761"/>
    </location>
</feature>
<feature type="transmembrane region" description="Helical" evidence="8">
    <location>
        <begin position="131"/>
        <end position="159"/>
    </location>
</feature>
<dbReference type="Proteomes" id="UP001159405">
    <property type="component" value="Unassembled WGS sequence"/>
</dbReference>
<feature type="transmembrane region" description="Helical" evidence="8">
    <location>
        <begin position="321"/>
        <end position="342"/>
    </location>
</feature>
<keyword evidence="10" id="KW-1185">Reference proteome</keyword>
<feature type="transmembrane region" description="Helical" evidence="8">
    <location>
        <begin position="288"/>
        <end position="309"/>
    </location>
</feature>
<feature type="transmembrane region" description="Helical" evidence="8">
    <location>
        <begin position="661"/>
        <end position="679"/>
    </location>
</feature>
<evidence type="ECO:0000256" key="3">
    <source>
        <dbReference type="ARBA" id="ARBA00022692"/>
    </source>
</evidence>
<feature type="transmembrane region" description="Helical" evidence="8">
    <location>
        <begin position="411"/>
        <end position="436"/>
    </location>
</feature>
<reference evidence="9 10" key="1">
    <citation type="submission" date="2022-05" db="EMBL/GenBank/DDBJ databases">
        <authorList>
            <consortium name="Genoscope - CEA"/>
            <person name="William W."/>
        </authorList>
    </citation>
    <scope>NUCLEOTIDE SEQUENCE [LARGE SCALE GENOMIC DNA]</scope>
</reference>
<keyword evidence="5 8" id="KW-0472">Membrane</keyword>
<accession>A0ABN8R9G9</accession>
<feature type="transmembrane region" description="Helical" evidence="8">
    <location>
        <begin position="210"/>
        <end position="228"/>
    </location>
</feature>
<feature type="transmembrane region" description="Helical" evidence="8">
    <location>
        <begin position="890"/>
        <end position="911"/>
    </location>
</feature>
<keyword evidence="2 6" id="KW-0813">Transport</keyword>
<protein>
    <recommendedName>
        <fullName evidence="6">Transporter</fullName>
    </recommendedName>
</protein>
<feature type="transmembrane region" description="Helical" evidence="8">
    <location>
        <begin position="842"/>
        <end position="861"/>
    </location>
</feature>
<evidence type="ECO:0000256" key="5">
    <source>
        <dbReference type="ARBA" id="ARBA00023136"/>
    </source>
</evidence>
<dbReference type="PANTHER" id="PTHR11616">
    <property type="entry name" value="SODIUM/CHLORIDE DEPENDENT TRANSPORTER"/>
    <property type="match status" value="1"/>
</dbReference>
<feature type="transmembrane region" description="Helical" evidence="8">
    <location>
        <begin position="240"/>
        <end position="259"/>
    </location>
</feature>
<feature type="transmembrane region" description="Helical" evidence="8">
    <location>
        <begin position="1051"/>
        <end position="1071"/>
    </location>
</feature>
<dbReference type="InterPro" id="IPR037272">
    <property type="entry name" value="SNS_sf"/>
</dbReference>
<feature type="transmembrane region" description="Helical" evidence="8">
    <location>
        <begin position="481"/>
        <end position="502"/>
    </location>
</feature>
<feature type="transmembrane region" description="Helical" evidence="8">
    <location>
        <begin position="812"/>
        <end position="830"/>
    </location>
</feature>
<feature type="transmembrane region" description="Helical" evidence="8">
    <location>
        <begin position="1125"/>
        <end position="1148"/>
    </location>
</feature>
<feature type="transmembrane region" description="Helical" evidence="8">
    <location>
        <begin position="691"/>
        <end position="712"/>
    </location>
</feature>
<proteinExistence type="inferred from homology"/>
<evidence type="ECO:0000313" key="9">
    <source>
        <dbReference type="EMBL" id="CAH3175861.1"/>
    </source>
</evidence>
<evidence type="ECO:0000256" key="7">
    <source>
        <dbReference type="SAM" id="MobiDB-lite"/>
    </source>
</evidence>
<feature type="transmembrane region" description="Helical" evidence="8">
    <location>
        <begin position="566"/>
        <end position="591"/>
    </location>
</feature>
<comment type="caution">
    <text evidence="9">The sequence shown here is derived from an EMBL/GenBank/DDBJ whole genome shotgun (WGS) entry which is preliminary data.</text>
</comment>
<keyword evidence="6" id="KW-0769">Symport</keyword>
<dbReference type="PROSITE" id="PS50267">
    <property type="entry name" value="NA_NEUROTRAN_SYMP_3"/>
    <property type="match status" value="2"/>
</dbReference>
<dbReference type="EMBL" id="CALNXK010000205">
    <property type="protein sequence ID" value="CAH3175861.1"/>
    <property type="molecule type" value="Genomic_DNA"/>
</dbReference>
<feature type="transmembrane region" description="Helical" evidence="8">
    <location>
        <begin position="59"/>
        <end position="77"/>
    </location>
</feature>
<evidence type="ECO:0000256" key="4">
    <source>
        <dbReference type="ARBA" id="ARBA00022989"/>
    </source>
</evidence>
<dbReference type="PANTHER" id="PTHR11616:SF241">
    <property type="entry name" value="SODIUM- AND CHLORIDE-DEPENDENT GLYCINE TRANSPORTER 2"/>
    <property type="match status" value="1"/>
</dbReference>
<comment type="subcellular location">
    <subcellularLocation>
        <location evidence="1">Membrane</location>
        <topology evidence="1">Multi-pass membrane protein</topology>
    </subcellularLocation>
</comment>
<evidence type="ECO:0000313" key="10">
    <source>
        <dbReference type="Proteomes" id="UP001159405"/>
    </source>
</evidence>
<dbReference type="PROSITE" id="PS00610">
    <property type="entry name" value="NA_NEUROTRAN_SYMP_1"/>
    <property type="match status" value="2"/>
</dbReference>
<organism evidence="9 10">
    <name type="scientific">Porites lobata</name>
    <dbReference type="NCBI Taxonomy" id="104759"/>
    <lineage>
        <taxon>Eukaryota</taxon>
        <taxon>Metazoa</taxon>
        <taxon>Cnidaria</taxon>
        <taxon>Anthozoa</taxon>
        <taxon>Hexacorallia</taxon>
        <taxon>Scleractinia</taxon>
        <taxon>Fungiina</taxon>
        <taxon>Poritidae</taxon>
        <taxon>Porites</taxon>
    </lineage>
</organism>
<sequence>MSRKDAEDDQVSLELIKENDDEEKADLRDKNNSYGTPDNDVEIELEDGRRNTWNTKGEYILAMLGYSVGFGNFWRFPYLCQKNGGGAFLIPYLISLVLLGIPLFFLELAIGQRIRKGPIGVWKTIHPYLGGVGIASAIVCLLVCMYYNVILGWCFYYFFASFQDPLPYSSCPLGLNCSVNMECQVAGRTQYFWYNKAIGASSSIEDMGVFQWHLCLVLGFAWIVLYLFVNRGVQSAGKAVYVTALFPYVVLAIFLGRGVTLEGSTDGIIHMFKPEFSRLASGEVWLEAATQVFFSVGVGFGSLIAMSSYNPIHNNCRRDALFVSLSDSFTSILTSSVVFAVLGFKAHNSYEDCLAVYGGVNNTNLPPGMTLEQKCHTMDYWLSKTFQGPGLTFIAFTEAILKLPISPLWSVLFFCMLLSLGLGSMFGLLEGVLNPLYEQKLFSVRKEILTAVTCFICMAVGLLFCQTSGEYWLQMFDSYTATLPLLFICFFELIGVSWVYGAKRFEDDIEYMIRSRPGLYWQITWRFVSPLIVLVIFVASLVNMGINPMTYSAWIPNKGDVESVKYPTWCYPIIFFLIFASCIFVPLVFLVKLCQRFATKRKEDGAIKMPRGKRNDMGQVATALTMTEIEADESKCDSSERDTVSDMETPERQTWANKADYILAAIGFAVGFGNLWRFPYLCQKNGGGAFLIPYFISLVLLGIPLFFLELAIGQSVRQGPIGVWKAIHPYLGGVGLASIIVCLFIAMYYNMIIGWCFYYLFMSFQDPLPYSSCPLAPNCTVNVGCNLAGRTQYFWYTNALGATASIEDVGDLQWHLCLVLLLAWIVLFLFISRGVRSAGKAVYVTATLPYIVLTVFFGRAVTLKGSVDGIIHMFKPQFSSLASPTVWLEAATQVFFSLSVGFGTLIAMSSYNPVHNNCKRDAIFISLTDSFTSVFAAVVVFSVFGFKARNSYDECLTLYGGANNISLPTGVTLATKCHNLEHWLSKSFQGPGLTFIAFTEAILKLPISPLWSVLFFCMLLSLGLGSMFGLLEGVLNPLYEQKLFSVRKEILTGLTCFLCMAVGLLFCQRSGEYWLQMFDSFTGTLPLLFICFFELIGVSWVYGANRFYDDIEYMLRERPGWYWQITWRFVSPLIVLVIFVCSLFNMGMKPITYLAWRENDGDVKNVEYPVWCYFIIAFLICASCVCIPAVFFLRLLQRVTTKRRRDSEIIRDLLQSSSTRKSLKSSQEA</sequence>
<dbReference type="Pfam" id="PF00209">
    <property type="entry name" value="SNF"/>
    <property type="match status" value="2"/>
</dbReference>
<feature type="transmembrane region" description="Helical" evidence="8">
    <location>
        <begin position="1168"/>
        <end position="1196"/>
    </location>
</feature>
<dbReference type="SUPFAM" id="SSF161070">
    <property type="entry name" value="SNF-like"/>
    <property type="match status" value="2"/>
</dbReference>
<gene>
    <name evidence="9" type="ORF">PLOB_00017263</name>
</gene>
<name>A0ABN8R9G9_9CNID</name>
<feature type="transmembrane region" description="Helical" evidence="8">
    <location>
        <begin position="923"/>
        <end position="944"/>
    </location>
</feature>
<evidence type="ECO:0000256" key="8">
    <source>
        <dbReference type="SAM" id="Phobius"/>
    </source>
</evidence>
<keyword evidence="4 8" id="KW-1133">Transmembrane helix</keyword>